<evidence type="ECO:0000313" key="3">
    <source>
        <dbReference type="Proteomes" id="UP000032545"/>
    </source>
</evidence>
<proteinExistence type="predicted"/>
<feature type="compositionally biased region" description="Gly residues" evidence="1">
    <location>
        <begin position="38"/>
        <end position="52"/>
    </location>
</feature>
<dbReference type="EMBL" id="JYFN01000029">
    <property type="protein sequence ID" value="KJE21994.1"/>
    <property type="molecule type" value="Genomic_DNA"/>
</dbReference>
<gene>
    <name evidence="2" type="ORF">FF36_03747</name>
</gene>
<accession>A0A0D8BDE6</accession>
<comment type="caution">
    <text evidence="2">The sequence shown here is derived from an EMBL/GenBank/DDBJ whole genome shotgun (WGS) entry which is preliminary data.</text>
</comment>
<dbReference type="AlphaFoldDB" id="A0A0D8BDE6"/>
<reference evidence="2 3" key="2">
    <citation type="journal article" date="2016" name="Genome Announc.">
        <title>Permanent Draft Genome Sequences for Two Variants of Frankia sp. Strain CpI1, the First Frankia Strain Isolated from Root Nodules of Comptonia peregrina.</title>
        <authorList>
            <person name="Oshone R."/>
            <person name="Hurst S.G.IV."/>
            <person name="Abebe-Akele F."/>
            <person name="Simpson S."/>
            <person name="Morris K."/>
            <person name="Thomas W.K."/>
            <person name="Tisa L.S."/>
        </authorList>
    </citation>
    <scope>NUCLEOTIDE SEQUENCE [LARGE SCALE GENOMIC DNA]</scope>
    <source>
        <strain evidence="3">CpI1-S</strain>
    </source>
</reference>
<name>A0A0D8BDE6_9ACTN</name>
<keyword evidence="3" id="KW-1185">Reference proteome</keyword>
<evidence type="ECO:0000256" key="1">
    <source>
        <dbReference type="SAM" id="MobiDB-lite"/>
    </source>
</evidence>
<reference evidence="3" key="1">
    <citation type="submission" date="2015-02" db="EMBL/GenBank/DDBJ databases">
        <title>Draft Genome of Frankia sp. CpI1-S.</title>
        <authorList>
            <person name="Oshone R.T."/>
            <person name="Ngom M."/>
            <person name="Ghodhbane-Gtari F."/>
            <person name="Gtari M."/>
            <person name="Morris K."/>
            <person name="Thomas K."/>
            <person name="Sen A."/>
            <person name="Tisa L.S."/>
        </authorList>
    </citation>
    <scope>NUCLEOTIDE SEQUENCE [LARGE SCALE GENOMIC DNA]</scope>
    <source>
        <strain evidence="3">CpI1-S</strain>
    </source>
</reference>
<feature type="region of interest" description="Disordered" evidence="1">
    <location>
        <begin position="28"/>
        <end position="73"/>
    </location>
</feature>
<protein>
    <submittedName>
        <fullName evidence="2">Uncharacterized protein</fullName>
    </submittedName>
</protein>
<feature type="compositionally biased region" description="Basic and acidic residues" evidence="1">
    <location>
        <begin position="53"/>
        <end position="63"/>
    </location>
</feature>
<dbReference type="Proteomes" id="UP000032545">
    <property type="component" value="Unassembled WGS sequence"/>
</dbReference>
<sequence>MHAIVTGGALLLVLAGWLWGPDTRDGLDWARRNDGISPGIGFGPGSGLGPRGGNDRGDAERAAQAESARITAP</sequence>
<organism evidence="2 3">
    <name type="scientific">Frankia torreyi</name>
    <dbReference type="NCBI Taxonomy" id="1856"/>
    <lineage>
        <taxon>Bacteria</taxon>
        <taxon>Bacillati</taxon>
        <taxon>Actinomycetota</taxon>
        <taxon>Actinomycetes</taxon>
        <taxon>Frankiales</taxon>
        <taxon>Frankiaceae</taxon>
        <taxon>Frankia</taxon>
    </lineage>
</organism>
<evidence type="ECO:0000313" key="2">
    <source>
        <dbReference type="EMBL" id="KJE21994.1"/>
    </source>
</evidence>